<feature type="transmembrane region" description="Helical" evidence="1">
    <location>
        <begin position="431"/>
        <end position="447"/>
    </location>
</feature>
<keyword evidence="3" id="KW-1185">Reference proteome</keyword>
<proteinExistence type="predicted"/>
<dbReference type="SUPFAM" id="SSF82109">
    <property type="entry name" value="MIR domain"/>
    <property type="match status" value="1"/>
</dbReference>
<dbReference type="KEGG" id="vnx:VNE69_06039"/>
<keyword evidence="2" id="KW-0328">Glycosyltransferase</keyword>
<evidence type="ECO:0000256" key="1">
    <source>
        <dbReference type="SAM" id="Phobius"/>
    </source>
</evidence>
<feature type="transmembrane region" description="Helical" evidence="1">
    <location>
        <begin position="67"/>
        <end position="90"/>
    </location>
</feature>
<dbReference type="GeneID" id="90541536"/>
<accession>A0AAX4JCY5</accession>
<organism evidence="2 3">
    <name type="scientific">Vairimorpha necatrix</name>
    <dbReference type="NCBI Taxonomy" id="6039"/>
    <lineage>
        <taxon>Eukaryota</taxon>
        <taxon>Fungi</taxon>
        <taxon>Fungi incertae sedis</taxon>
        <taxon>Microsporidia</taxon>
        <taxon>Nosematidae</taxon>
        <taxon>Vairimorpha</taxon>
    </lineage>
</organism>
<sequence length="486" mass="56320">MISWEIIFAFLSLKNPLDSRVYNVINSSYKNEEFLIFDLPPLPGILDYFISELIPYKSPVNISHLTWALKCLLFLTSPFSPILFCLIFSIPDFSPSYALIFSVHALFTENIFLLSLFLSLSLVSDLSCIFLIIIILGKMCLLLYVDLVDKSKPVLISLSRYSGRVSCIIFTVMFVYLSTFYVDYQLRPNISQNSNKNVSLEFGDIKLNATHEEVIHGSLISILNRHFKSYISVSDNKLSGMSSLFYWRISKVDGEGSVKDGDLVRFVNIETQEVLSVNSVNQTDKFHKVELKPLDLVIESKNDIFRIKCDKILTTRTGTFEIVNMNTGLFLGMRRLKDSFEVYASAYGNKKHREFYVSDNERNDGTTKKDLSFPRKSFISKVVEHTLLLISISTYIEHNKIYNCLVPFIFLFLVLNQIYKNRGMKYREIDPLFLLVFINSLCLRFVFCRDSALLLVNQILVNYMFLKEMHYMSKYMYIIICIFYKA</sequence>
<name>A0AAX4JCY5_9MICR</name>
<keyword evidence="1" id="KW-0812">Transmembrane</keyword>
<dbReference type="Gene3D" id="2.80.10.50">
    <property type="match status" value="1"/>
</dbReference>
<gene>
    <name evidence="2" type="ORF">VNE69_06039</name>
</gene>
<keyword evidence="2" id="KW-0808">Transferase</keyword>
<dbReference type="Proteomes" id="UP001334084">
    <property type="component" value="Chromosome 6"/>
</dbReference>
<protein>
    <submittedName>
        <fullName evidence="2">Dolichyl-phosphate-mannose protein mannosyltransferase</fullName>
    </submittedName>
</protein>
<dbReference type="EMBL" id="CP142731">
    <property type="protein sequence ID" value="WUR03718.1"/>
    <property type="molecule type" value="Genomic_DNA"/>
</dbReference>
<keyword evidence="1" id="KW-1133">Transmembrane helix</keyword>
<dbReference type="InterPro" id="IPR036300">
    <property type="entry name" value="MIR_dom_sf"/>
</dbReference>
<feature type="transmembrane region" description="Helical" evidence="1">
    <location>
        <begin position="96"/>
        <end position="119"/>
    </location>
</feature>
<dbReference type="GO" id="GO:0016757">
    <property type="term" value="F:glycosyltransferase activity"/>
    <property type="evidence" value="ECO:0007669"/>
    <property type="project" value="UniProtKB-KW"/>
</dbReference>
<reference evidence="2" key="1">
    <citation type="journal article" date="2024" name="BMC Genomics">
        <title>Functional annotation of a divergent genome using sequence and structure-based similarity.</title>
        <authorList>
            <person name="Svedberg D."/>
            <person name="Winiger R.R."/>
            <person name="Berg A."/>
            <person name="Sharma H."/>
            <person name="Tellgren-Roth C."/>
            <person name="Debrunner-Vossbrinck B.A."/>
            <person name="Vossbrinck C.R."/>
            <person name="Barandun J."/>
        </authorList>
    </citation>
    <scope>NUCLEOTIDE SEQUENCE</scope>
    <source>
        <strain evidence="2">Illinois isolate</strain>
    </source>
</reference>
<evidence type="ECO:0000313" key="3">
    <source>
        <dbReference type="Proteomes" id="UP001334084"/>
    </source>
</evidence>
<keyword evidence="1" id="KW-0472">Membrane</keyword>
<dbReference type="AlphaFoldDB" id="A0AAX4JCY5"/>
<feature type="transmembrane region" description="Helical" evidence="1">
    <location>
        <begin position="402"/>
        <end position="419"/>
    </location>
</feature>
<dbReference type="RefSeq" id="XP_065329863.1">
    <property type="nucleotide sequence ID" value="XM_065473791.1"/>
</dbReference>
<feature type="transmembrane region" description="Helical" evidence="1">
    <location>
        <begin position="161"/>
        <end position="182"/>
    </location>
</feature>
<feature type="transmembrane region" description="Helical" evidence="1">
    <location>
        <begin position="126"/>
        <end position="145"/>
    </location>
</feature>
<evidence type="ECO:0000313" key="2">
    <source>
        <dbReference type="EMBL" id="WUR03718.1"/>
    </source>
</evidence>